<gene>
    <name evidence="1" type="ORF">RPERSI_LOCUS31263</name>
</gene>
<proteinExistence type="predicted"/>
<protein>
    <submittedName>
        <fullName evidence="1">10485_t:CDS:1</fullName>
    </submittedName>
</protein>
<reference evidence="1" key="1">
    <citation type="submission" date="2021-06" db="EMBL/GenBank/DDBJ databases">
        <authorList>
            <person name="Kallberg Y."/>
            <person name="Tangrot J."/>
            <person name="Rosling A."/>
        </authorList>
    </citation>
    <scope>NUCLEOTIDE SEQUENCE</scope>
    <source>
        <strain evidence="1">MA461A</strain>
    </source>
</reference>
<accession>A0ACA9SHH1</accession>
<comment type="caution">
    <text evidence="1">The sequence shown here is derived from an EMBL/GenBank/DDBJ whole genome shotgun (WGS) entry which is preliminary data.</text>
</comment>
<keyword evidence="2" id="KW-1185">Reference proteome</keyword>
<evidence type="ECO:0000313" key="1">
    <source>
        <dbReference type="EMBL" id="CAG8840012.1"/>
    </source>
</evidence>
<dbReference type="Proteomes" id="UP000789920">
    <property type="component" value="Unassembled WGS sequence"/>
</dbReference>
<evidence type="ECO:0000313" key="2">
    <source>
        <dbReference type="Proteomes" id="UP000789920"/>
    </source>
</evidence>
<organism evidence="1 2">
    <name type="scientific">Racocetra persica</name>
    <dbReference type="NCBI Taxonomy" id="160502"/>
    <lineage>
        <taxon>Eukaryota</taxon>
        <taxon>Fungi</taxon>
        <taxon>Fungi incertae sedis</taxon>
        <taxon>Mucoromycota</taxon>
        <taxon>Glomeromycotina</taxon>
        <taxon>Glomeromycetes</taxon>
        <taxon>Diversisporales</taxon>
        <taxon>Gigasporaceae</taxon>
        <taxon>Racocetra</taxon>
    </lineage>
</organism>
<name>A0ACA9SHH1_9GLOM</name>
<sequence>KLIQDIEDGTSFIHKHPRNMGKHLSNSLIRELIVKLGVMYNLASKYTSFLVIDERDNELVAEAKTLPAQRIVPVAAVAYSAYSYVSSPSPKALYRNFSSIKSLSGMSATRKTSNSIKIPQFPGGRESLEEANISSSMDLSDISLHEMASSFDASDPLFSMSSNDSFKSVLPTIS</sequence>
<feature type="non-terminal residue" evidence="1">
    <location>
        <position position="174"/>
    </location>
</feature>
<feature type="non-terminal residue" evidence="1">
    <location>
        <position position="1"/>
    </location>
</feature>
<dbReference type="EMBL" id="CAJVQC010125477">
    <property type="protein sequence ID" value="CAG8840012.1"/>
    <property type="molecule type" value="Genomic_DNA"/>
</dbReference>